<dbReference type="InterPro" id="IPR036249">
    <property type="entry name" value="Thioredoxin-like_sf"/>
</dbReference>
<gene>
    <name evidence="3" type="ORF">AMON00008_LOCUS38742</name>
    <name evidence="4" type="ORF">AMON00008_LOCUS38743</name>
</gene>
<dbReference type="GO" id="GO:0015038">
    <property type="term" value="F:glutathione disulfide oxidoreductase activity"/>
    <property type="evidence" value="ECO:0007669"/>
    <property type="project" value="TreeGrafter"/>
</dbReference>
<feature type="domain" description="Glutaredoxin" evidence="2">
    <location>
        <begin position="102"/>
        <end position="159"/>
    </location>
</feature>
<sequence>MNAFALAFLPVGSVLVSQPGVAPPALRATAARGAGATAGAGAQASSLPSALAAGAAMATALAAAGAARRKTRASVPRPRVQRLALDEDSTVEDYIKECEMVAFVMPPCPFCARAVKALKDAGYSPTEVQVPKGSALRKELESMTGSSSVPKVWVKGEFVGGCNDGGLGGVMPLLKNGKIAELMG</sequence>
<dbReference type="PANTHER" id="PTHR45694:SF18">
    <property type="entry name" value="GLUTAREDOXIN-1-RELATED"/>
    <property type="match status" value="1"/>
</dbReference>
<name>A0A6T1GI80_9DINO</name>
<protein>
    <recommendedName>
        <fullName evidence="2">Glutaredoxin domain-containing protein</fullName>
    </recommendedName>
</protein>
<keyword evidence="1" id="KW-0732">Signal</keyword>
<proteinExistence type="predicted"/>
<dbReference type="AlphaFoldDB" id="A0A6T1GI80"/>
<dbReference type="PANTHER" id="PTHR45694">
    <property type="entry name" value="GLUTAREDOXIN 2"/>
    <property type="match status" value="1"/>
</dbReference>
<evidence type="ECO:0000313" key="4">
    <source>
        <dbReference type="EMBL" id="CAE4621380.1"/>
    </source>
</evidence>
<dbReference type="EMBL" id="HBNR01055150">
    <property type="protein sequence ID" value="CAE4621379.1"/>
    <property type="molecule type" value="Transcribed_RNA"/>
</dbReference>
<dbReference type="GO" id="GO:0034599">
    <property type="term" value="P:cellular response to oxidative stress"/>
    <property type="evidence" value="ECO:0007669"/>
    <property type="project" value="TreeGrafter"/>
</dbReference>
<dbReference type="InterPro" id="IPR002109">
    <property type="entry name" value="Glutaredoxin"/>
</dbReference>
<dbReference type="PROSITE" id="PS51354">
    <property type="entry name" value="GLUTAREDOXIN_2"/>
    <property type="match status" value="1"/>
</dbReference>
<reference evidence="4" key="1">
    <citation type="submission" date="2021-01" db="EMBL/GenBank/DDBJ databases">
        <authorList>
            <person name="Corre E."/>
            <person name="Pelletier E."/>
            <person name="Niang G."/>
            <person name="Scheremetjew M."/>
            <person name="Finn R."/>
            <person name="Kale V."/>
            <person name="Holt S."/>
            <person name="Cochrane G."/>
            <person name="Meng A."/>
            <person name="Brown T."/>
            <person name="Cohen L."/>
        </authorList>
    </citation>
    <scope>NUCLEOTIDE SEQUENCE</scope>
    <source>
        <strain evidence="4">CCMP3105</strain>
    </source>
</reference>
<dbReference type="Gene3D" id="3.40.30.10">
    <property type="entry name" value="Glutaredoxin"/>
    <property type="match status" value="1"/>
</dbReference>
<dbReference type="GO" id="GO:0005737">
    <property type="term" value="C:cytoplasm"/>
    <property type="evidence" value="ECO:0007669"/>
    <property type="project" value="TreeGrafter"/>
</dbReference>
<feature type="signal peptide" evidence="1">
    <location>
        <begin position="1"/>
        <end position="16"/>
    </location>
</feature>
<dbReference type="PRINTS" id="PR00160">
    <property type="entry name" value="GLUTAREDOXIN"/>
</dbReference>
<accession>A0A6T1GI80</accession>
<evidence type="ECO:0000313" key="3">
    <source>
        <dbReference type="EMBL" id="CAE4621379.1"/>
    </source>
</evidence>
<feature type="chain" id="PRO_5035584735" description="Glutaredoxin domain-containing protein" evidence="1">
    <location>
        <begin position="17"/>
        <end position="184"/>
    </location>
</feature>
<organism evidence="4">
    <name type="scientific">Alexandrium monilatum</name>
    <dbReference type="NCBI Taxonomy" id="311494"/>
    <lineage>
        <taxon>Eukaryota</taxon>
        <taxon>Sar</taxon>
        <taxon>Alveolata</taxon>
        <taxon>Dinophyceae</taxon>
        <taxon>Gonyaulacales</taxon>
        <taxon>Pyrocystaceae</taxon>
        <taxon>Alexandrium</taxon>
    </lineage>
</organism>
<dbReference type="Pfam" id="PF00462">
    <property type="entry name" value="Glutaredoxin"/>
    <property type="match status" value="1"/>
</dbReference>
<evidence type="ECO:0000256" key="1">
    <source>
        <dbReference type="SAM" id="SignalP"/>
    </source>
</evidence>
<dbReference type="InterPro" id="IPR014025">
    <property type="entry name" value="Glutaredoxin_subgr"/>
</dbReference>
<evidence type="ECO:0000259" key="2">
    <source>
        <dbReference type="Pfam" id="PF00462"/>
    </source>
</evidence>
<dbReference type="SUPFAM" id="SSF52833">
    <property type="entry name" value="Thioredoxin-like"/>
    <property type="match status" value="1"/>
</dbReference>
<dbReference type="EMBL" id="HBNR01055151">
    <property type="protein sequence ID" value="CAE4621380.1"/>
    <property type="molecule type" value="Transcribed_RNA"/>
</dbReference>